<sequence>MNTQAVIMNQPQVVLAQHQSPQWQTDLMDCCSDCGVCLCGLFCPLILGCQIASAMEECCLCGSSMAMRSVYRTKYGIPGSLLGDFCAIHGDLLRRFAHIQQERPPKGPVAFETIESAAWKMNPQLVITQQPQVVVIQPSQHSYWQTGLCDCFSDCGVCLCGTFCYVCLGCQVAADMNECCLCGTSVAMRSVYRTKYGIPGSICDDYCTLWCYPQCALCQLKRDINRRREQGIF</sequence>
<evidence type="ECO:0008006" key="4">
    <source>
        <dbReference type="Google" id="ProtNLM"/>
    </source>
</evidence>
<dbReference type="PANTHER" id="PTHR15907">
    <property type="entry name" value="DUF614 FAMILY PROTEIN-RELATED"/>
    <property type="match status" value="1"/>
</dbReference>
<evidence type="ECO:0000313" key="3">
    <source>
        <dbReference type="Proteomes" id="UP001178461"/>
    </source>
</evidence>
<dbReference type="Proteomes" id="UP001178461">
    <property type="component" value="Chromosome 9"/>
</dbReference>
<dbReference type="EMBL" id="OX395134">
    <property type="protein sequence ID" value="CAI5784737.1"/>
    <property type="molecule type" value="Genomic_DNA"/>
</dbReference>
<dbReference type="AlphaFoldDB" id="A0AA35KWA9"/>
<organism evidence="2 3">
    <name type="scientific">Podarcis lilfordi</name>
    <name type="common">Lilford's wall lizard</name>
    <dbReference type="NCBI Taxonomy" id="74358"/>
    <lineage>
        <taxon>Eukaryota</taxon>
        <taxon>Metazoa</taxon>
        <taxon>Chordata</taxon>
        <taxon>Craniata</taxon>
        <taxon>Vertebrata</taxon>
        <taxon>Euteleostomi</taxon>
        <taxon>Lepidosauria</taxon>
        <taxon>Squamata</taxon>
        <taxon>Bifurcata</taxon>
        <taxon>Unidentata</taxon>
        <taxon>Episquamata</taxon>
        <taxon>Laterata</taxon>
        <taxon>Lacertibaenia</taxon>
        <taxon>Lacertidae</taxon>
        <taxon>Podarcis</taxon>
    </lineage>
</organism>
<reference evidence="2" key="1">
    <citation type="submission" date="2022-12" db="EMBL/GenBank/DDBJ databases">
        <authorList>
            <person name="Alioto T."/>
            <person name="Alioto T."/>
            <person name="Gomez Garrido J."/>
        </authorList>
    </citation>
    <scope>NUCLEOTIDE SEQUENCE</scope>
</reference>
<dbReference type="NCBIfam" id="TIGR01571">
    <property type="entry name" value="A_thal_Cys_rich"/>
    <property type="match status" value="2"/>
</dbReference>
<dbReference type="Pfam" id="PF04749">
    <property type="entry name" value="PLAC8"/>
    <property type="match status" value="2"/>
</dbReference>
<keyword evidence="3" id="KW-1185">Reference proteome</keyword>
<gene>
    <name evidence="2" type="ORF">PODLI_1B000269</name>
</gene>
<protein>
    <recommendedName>
        <fullName evidence="4">Placenta associated 8</fullName>
    </recommendedName>
</protein>
<evidence type="ECO:0000313" key="2">
    <source>
        <dbReference type="EMBL" id="CAI5784737.1"/>
    </source>
</evidence>
<accession>A0AA35KWA9</accession>
<proteinExistence type="inferred from homology"/>
<dbReference type="InterPro" id="IPR006461">
    <property type="entry name" value="PLAC_motif_containing"/>
</dbReference>
<comment type="similarity">
    <text evidence="1">Belongs to the cornifelin family.</text>
</comment>
<name>A0AA35KWA9_9SAUR</name>
<evidence type="ECO:0000256" key="1">
    <source>
        <dbReference type="ARBA" id="ARBA00009024"/>
    </source>
</evidence>